<accession>A0A8H6NAN4</accession>
<protein>
    <submittedName>
        <fullName evidence="2">Uncharacterized protein</fullName>
    </submittedName>
</protein>
<organism evidence="2 3">
    <name type="scientific">Colletotrichum plurivorum</name>
    <dbReference type="NCBI Taxonomy" id="2175906"/>
    <lineage>
        <taxon>Eukaryota</taxon>
        <taxon>Fungi</taxon>
        <taxon>Dikarya</taxon>
        <taxon>Ascomycota</taxon>
        <taxon>Pezizomycotina</taxon>
        <taxon>Sordariomycetes</taxon>
        <taxon>Hypocreomycetidae</taxon>
        <taxon>Glomerellales</taxon>
        <taxon>Glomerellaceae</taxon>
        <taxon>Colletotrichum</taxon>
        <taxon>Colletotrichum orchidearum species complex</taxon>
    </lineage>
</organism>
<keyword evidence="3" id="KW-1185">Reference proteome</keyword>
<evidence type="ECO:0000256" key="1">
    <source>
        <dbReference type="SAM" id="MobiDB-lite"/>
    </source>
</evidence>
<sequence>MLCCRRYWNLAVGLSRGIRRQGAAISMDDQTTPPSPPRGLDAPFMQPHRITANPPRNGPLQLAGPFLGTVCRYYGYRNGENIDQRQEEKNLTPNSISPARPRLGLSFPPPSDVPESPDKRAACETDPYCVAAHSRCHAGHASHLMVHLQNARRSRLRSFALAPVRMATIRTPVPRTARGLEGVSVVVS</sequence>
<name>A0A8H6NAN4_9PEZI</name>
<dbReference type="Proteomes" id="UP000654918">
    <property type="component" value="Unassembled WGS sequence"/>
</dbReference>
<evidence type="ECO:0000313" key="2">
    <source>
        <dbReference type="EMBL" id="KAF6826384.1"/>
    </source>
</evidence>
<dbReference type="EMBL" id="WIGO01000155">
    <property type="protein sequence ID" value="KAF6826384.1"/>
    <property type="molecule type" value="Genomic_DNA"/>
</dbReference>
<proteinExistence type="predicted"/>
<dbReference type="AlphaFoldDB" id="A0A8H6NAN4"/>
<reference evidence="2" key="1">
    <citation type="journal article" date="2020" name="Phytopathology">
        <title>Genome Sequence Resources of Colletotrichum truncatum, C. plurivorum, C. musicola, and C. sojae: Four Species Pathogenic to Soybean (Glycine max).</title>
        <authorList>
            <person name="Rogerio F."/>
            <person name="Boufleur T.R."/>
            <person name="Ciampi-Guillardi M."/>
            <person name="Sukno S.A."/>
            <person name="Thon M.R."/>
            <person name="Massola Junior N.S."/>
            <person name="Baroncelli R."/>
        </authorList>
    </citation>
    <scope>NUCLEOTIDE SEQUENCE</scope>
    <source>
        <strain evidence="2">LFN00145</strain>
    </source>
</reference>
<evidence type="ECO:0000313" key="3">
    <source>
        <dbReference type="Proteomes" id="UP000654918"/>
    </source>
</evidence>
<comment type="caution">
    <text evidence="2">The sequence shown here is derived from an EMBL/GenBank/DDBJ whole genome shotgun (WGS) entry which is preliminary data.</text>
</comment>
<feature type="region of interest" description="Disordered" evidence="1">
    <location>
        <begin position="84"/>
        <end position="119"/>
    </location>
</feature>
<gene>
    <name evidence="2" type="ORF">CPLU01_09669</name>
</gene>